<gene>
    <name evidence="1" type="ORF">GCM10022403_080380</name>
</gene>
<comment type="caution">
    <text evidence="1">The sequence shown here is derived from an EMBL/GenBank/DDBJ whole genome shotgun (WGS) entry which is preliminary data.</text>
</comment>
<dbReference type="EMBL" id="BAABDE010000031">
    <property type="protein sequence ID" value="GAA3835576.1"/>
    <property type="molecule type" value="Genomic_DNA"/>
</dbReference>
<proteinExistence type="predicted"/>
<evidence type="ECO:0000313" key="1">
    <source>
        <dbReference type="EMBL" id="GAA3835576.1"/>
    </source>
</evidence>
<protein>
    <submittedName>
        <fullName evidence="1">Uncharacterized protein</fullName>
    </submittedName>
</protein>
<evidence type="ECO:0000313" key="2">
    <source>
        <dbReference type="Proteomes" id="UP001501009"/>
    </source>
</evidence>
<keyword evidence="2" id="KW-1185">Reference proteome</keyword>
<organism evidence="1 2">
    <name type="scientific">Streptomyces coacervatus</name>
    <dbReference type="NCBI Taxonomy" id="647381"/>
    <lineage>
        <taxon>Bacteria</taxon>
        <taxon>Bacillati</taxon>
        <taxon>Actinomycetota</taxon>
        <taxon>Actinomycetes</taxon>
        <taxon>Kitasatosporales</taxon>
        <taxon>Streptomycetaceae</taxon>
        <taxon>Streptomyces</taxon>
    </lineage>
</organism>
<sequence>MPYDTQLVAPDLLTLSEQTAAALGSEWAVTGLLGTAIVTHPLGLRCSLQTRDGLLSVSAFVSQDSEPRHPAKPFTATTPMENASGQKVAELIHSHVLPHFGRRDALAALRLLSLPLRDARLPAMAEGTTARSELALEGGDSTNPSLRIQIRSPRPGAVSVNVQMNRLTAEQAIRCGRTALTRPPSHLEGEADPFPPEVRAVLDALPEINGAPPRDGFTNLYPTHGPLEILHDANAAEPGAPFSLRTSDTSIAAAYAVLRAYTAA</sequence>
<dbReference type="RefSeq" id="WP_275775934.1">
    <property type="nucleotide sequence ID" value="NZ_BAABDE010000031.1"/>
</dbReference>
<accession>A0ABP7J6K0</accession>
<name>A0ABP7J6K0_9ACTN</name>
<reference evidence="2" key="1">
    <citation type="journal article" date="2019" name="Int. J. Syst. Evol. Microbiol.">
        <title>The Global Catalogue of Microorganisms (GCM) 10K type strain sequencing project: providing services to taxonomists for standard genome sequencing and annotation.</title>
        <authorList>
            <consortium name="The Broad Institute Genomics Platform"/>
            <consortium name="The Broad Institute Genome Sequencing Center for Infectious Disease"/>
            <person name="Wu L."/>
            <person name="Ma J."/>
        </authorList>
    </citation>
    <scope>NUCLEOTIDE SEQUENCE [LARGE SCALE GENOMIC DNA]</scope>
    <source>
        <strain evidence="2">JCM 17138</strain>
    </source>
</reference>
<dbReference type="Proteomes" id="UP001501009">
    <property type="component" value="Unassembled WGS sequence"/>
</dbReference>